<feature type="transmembrane region" description="Helical" evidence="5">
    <location>
        <begin position="264"/>
        <end position="284"/>
    </location>
</feature>
<dbReference type="InterPro" id="IPR036259">
    <property type="entry name" value="MFS_trans_sf"/>
</dbReference>
<dbReference type="SUPFAM" id="SSF103473">
    <property type="entry name" value="MFS general substrate transporter"/>
    <property type="match status" value="1"/>
</dbReference>
<feature type="transmembrane region" description="Helical" evidence="5">
    <location>
        <begin position="354"/>
        <end position="376"/>
    </location>
</feature>
<dbReference type="InterPro" id="IPR011701">
    <property type="entry name" value="MFS"/>
</dbReference>
<feature type="transmembrane region" description="Helical" evidence="5">
    <location>
        <begin position="20"/>
        <end position="41"/>
    </location>
</feature>
<feature type="transmembrane region" description="Helical" evidence="5">
    <location>
        <begin position="320"/>
        <end position="342"/>
    </location>
</feature>
<evidence type="ECO:0000256" key="4">
    <source>
        <dbReference type="ARBA" id="ARBA00023136"/>
    </source>
</evidence>
<proteinExistence type="predicted"/>
<feature type="transmembrane region" description="Helical" evidence="5">
    <location>
        <begin position="85"/>
        <end position="106"/>
    </location>
</feature>
<keyword evidence="2 5" id="KW-0812">Transmembrane</keyword>
<dbReference type="PROSITE" id="PS50850">
    <property type="entry name" value="MFS"/>
    <property type="match status" value="1"/>
</dbReference>
<dbReference type="EMBL" id="CP036501">
    <property type="protein sequence ID" value="UZP73290.1"/>
    <property type="molecule type" value="Genomic_DNA"/>
</dbReference>
<dbReference type="Pfam" id="PF07690">
    <property type="entry name" value="MFS_1"/>
    <property type="match status" value="1"/>
</dbReference>
<evidence type="ECO:0000256" key="3">
    <source>
        <dbReference type="ARBA" id="ARBA00022989"/>
    </source>
</evidence>
<feature type="domain" description="Major facilitator superfamily (MFS) profile" evidence="6">
    <location>
        <begin position="19"/>
        <end position="411"/>
    </location>
</feature>
<dbReference type="RefSeq" id="WP_279242068.1">
    <property type="nucleotide sequence ID" value="NZ_CP036501.1"/>
</dbReference>
<evidence type="ECO:0000313" key="8">
    <source>
        <dbReference type="Proteomes" id="UP001317963"/>
    </source>
</evidence>
<keyword evidence="3 5" id="KW-1133">Transmembrane helix</keyword>
<feature type="transmembrane region" description="Helical" evidence="5">
    <location>
        <begin position="296"/>
        <end position="314"/>
    </location>
</feature>
<evidence type="ECO:0000259" key="6">
    <source>
        <dbReference type="PROSITE" id="PS50850"/>
    </source>
</evidence>
<feature type="transmembrane region" description="Helical" evidence="5">
    <location>
        <begin position="225"/>
        <end position="244"/>
    </location>
</feature>
<reference evidence="7 8" key="1">
    <citation type="submission" date="2019-02" db="EMBL/GenBank/DDBJ databases">
        <title>Halieaceae_genomes.</title>
        <authorList>
            <person name="Li S.-H."/>
        </authorList>
    </citation>
    <scope>NUCLEOTIDE SEQUENCE [LARGE SCALE GENOMIC DNA]</scope>
    <source>
        <strain evidence="7 8">JH123</strain>
    </source>
</reference>
<dbReference type="InterPro" id="IPR020846">
    <property type="entry name" value="MFS_dom"/>
</dbReference>
<evidence type="ECO:0000313" key="7">
    <source>
        <dbReference type="EMBL" id="UZP73290.1"/>
    </source>
</evidence>
<keyword evidence="8" id="KW-1185">Reference proteome</keyword>
<protein>
    <submittedName>
        <fullName evidence="7">MFS transporter</fullName>
    </submittedName>
</protein>
<name>A0ABY6Q311_9GAMM</name>
<evidence type="ECO:0000256" key="2">
    <source>
        <dbReference type="ARBA" id="ARBA00022692"/>
    </source>
</evidence>
<feature type="transmembrane region" description="Helical" evidence="5">
    <location>
        <begin position="156"/>
        <end position="178"/>
    </location>
</feature>
<dbReference type="PANTHER" id="PTHR23546">
    <property type="entry name" value="TRANSPORT PROTEIN"/>
    <property type="match status" value="1"/>
</dbReference>
<sequence length="411" mass="42826">MSSADATPSSAPSRLSRSSFFILITGLLANAIGQAFIFAILPPLGREVALSEVQTTSIISTSALVFTFCSPWWGRRSDQIGRKIVIVIGLTGYAVGTVIFAGVFALGMKGILSGWTLYFTALFFRCLQSSVMAATSPGVTAYAADHSSRAFRTQTLARLGTANSLGVIIGPVLAGLLAGLGLLFPLYVAALFTLIAVFTVWKYLPEGEFSGVARKRAPRLSFLDSRLRVYLLSAIGTFTGFSAIQQTLGFRIQDSLSLSGVETAQYTGAALMVSAFFTLALQLSVAQRYAGPALNLVRMGLVCNLFAASFVALAQGLTGLIIGMAFMGAGLGLIGPAIAAGASLAVSRDEQGGAAGLITACPAAGFVIGPILGGALYQLNAAYPPIFAGIITFCVLLYALKSRVINIAPED</sequence>
<dbReference type="Proteomes" id="UP001317963">
    <property type="component" value="Chromosome"/>
</dbReference>
<comment type="subcellular location">
    <subcellularLocation>
        <location evidence="1">Membrane</location>
        <topology evidence="1">Multi-pass membrane protein</topology>
    </subcellularLocation>
</comment>
<dbReference type="InterPro" id="IPR001958">
    <property type="entry name" value="Tet-R_TetA/multi-R_MdtG-like"/>
</dbReference>
<dbReference type="Gene3D" id="1.20.1250.20">
    <property type="entry name" value="MFS general substrate transporter like domains"/>
    <property type="match status" value="1"/>
</dbReference>
<gene>
    <name evidence="7" type="ORF">E0F26_00425</name>
</gene>
<feature type="transmembrane region" description="Helical" evidence="5">
    <location>
        <begin position="184"/>
        <end position="204"/>
    </location>
</feature>
<feature type="transmembrane region" description="Helical" evidence="5">
    <location>
        <begin position="382"/>
        <end position="400"/>
    </location>
</feature>
<dbReference type="PANTHER" id="PTHR23546:SF1">
    <property type="entry name" value="MEMBRANE PROTEIN"/>
    <property type="match status" value="1"/>
</dbReference>
<evidence type="ECO:0000256" key="1">
    <source>
        <dbReference type="ARBA" id="ARBA00004141"/>
    </source>
</evidence>
<feature type="transmembrane region" description="Helical" evidence="5">
    <location>
        <begin position="118"/>
        <end position="144"/>
    </location>
</feature>
<organism evidence="7 8">
    <name type="scientific">Candidatus Paraluminiphilus aquimaris</name>
    <dbReference type="NCBI Taxonomy" id="2518994"/>
    <lineage>
        <taxon>Bacteria</taxon>
        <taxon>Pseudomonadati</taxon>
        <taxon>Pseudomonadota</taxon>
        <taxon>Gammaproteobacteria</taxon>
        <taxon>Cellvibrionales</taxon>
        <taxon>Halieaceae</taxon>
        <taxon>Candidatus Paraluminiphilus</taxon>
    </lineage>
</organism>
<evidence type="ECO:0000256" key="5">
    <source>
        <dbReference type="SAM" id="Phobius"/>
    </source>
</evidence>
<accession>A0ABY6Q311</accession>
<dbReference type="PRINTS" id="PR01035">
    <property type="entry name" value="TCRTETA"/>
</dbReference>
<keyword evidence="4 5" id="KW-0472">Membrane</keyword>